<comment type="caution">
    <text evidence="1">The sequence shown here is derived from an EMBL/GenBank/DDBJ whole genome shotgun (WGS) entry which is preliminary data.</text>
</comment>
<keyword evidence="1" id="KW-0378">Hydrolase</keyword>
<evidence type="ECO:0000313" key="1">
    <source>
        <dbReference type="EMBL" id="NHF60833.1"/>
    </source>
</evidence>
<organism evidence="1 2">
    <name type="scientific">Pelagihabitans pacificus</name>
    <dbReference type="NCBI Taxonomy" id="2696054"/>
    <lineage>
        <taxon>Bacteria</taxon>
        <taxon>Pseudomonadati</taxon>
        <taxon>Bacteroidota</taxon>
        <taxon>Flavobacteriia</taxon>
        <taxon>Flavobacteriales</taxon>
        <taxon>Flavobacteriaceae</taxon>
        <taxon>Pelagihabitans</taxon>
    </lineage>
</organism>
<dbReference type="EMBL" id="VIKU02000005">
    <property type="protein sequence ID" value="NHF60833.1"/>
    <property type="molecule type" value="Genomic_DNA"/>
</dbReference>
<dbReference type="SUPFAM" id="SSF53474">
    <property type="entry name" value="alpha/beta-Hydrolases"/>
    <property type="match status" value="1"/>
</dbReference>
<proteinExistence type="predicted"/>
<evidence type="ECO:0000313" key="2">
    <source>
        <dbReference type="Proteomes" id="UP000707206"/>
    </source>
</evidence>
<dbReference type="InterPro" id="IPR029058">
    <property type="entry name" value="AB_hydrolase_fold"/>
</dbReference>
<reference evidence="1" key="1">
    <citation type="submission" date="2019-07" db="EMBL/GenBank/DDBJ databases">
        <authorList>
            <person name="De-Chao Zhang Q."/>
        </authorList>
    </citation>
    <scope>NUCLEOTIDE SEQUENCE</scope>
    <source>
        <strain evidence="1">TP-CH-4</strain>
    </source>
</reference>
<accession>A0A967AV74</accession>
<protein>
    <submittedName>
        <fullName evidence="1">Alpha/beta hydrolase</fullName>
    </submittedName>
</protein>
<sequence length="318" mass="36237">MRLQKQVDPGEEKKLVLNDINIKEGAGVFLVEGGNGKKDKPIKVFYYRPKTFTSNSKIMLVLPGAGRNGDSYRDAWIPESDKYGYLILALAYSEEDYPFEDYHLCGVVTDFRLGEGIEFVENSNIVKLDENKVDYGTITKQEDWIFMDFDRIFDLAVEATKSNQEQYDIFGHSAGGQILHRFALLGKNSKAKDIFASNSGFYTLPDFNTEFPFGLKNTPLRAEDLKEAFKKRLVLVVGEQDNQNETRGTLLRSTTADMQGLHRLERATFFFDNARSTALKMKTDFNWELKIVPKVGHDHVKIGDYVTTLLIQKEKNPS</sequence>
<dbReference type="Gene3D" id="3.40.50.1820">
    <property type="entry name" value="alpha/beta hydrolase"/>
    <property type="match status" value="1"/>
</dbReference>
<dbReference type="GO" id="GO:0016787">
    <property type="term" value="F:hydrolase activity"/>
    <property type="evidence" value="ECO:0007669"/>
    <property type="project" value="UniProtKB-KW"/>
</dbReference>
<gene>
    <name evidence="1" type="ORF">FK220_015870</name>
</gene>
<keyword evidence="2" id="KW-1185">Reference proteome</keyword>
<dbReference type="RefSeq" id="WP_152575330.1">
    <property type="nucleotide sequence ID" value="NZ_VIKU02000005.1"/>
</dbReference>
<name>A0A967AV74_9FLAO</name>
<reference evidence="1" key="2">
    <citation type="submission" date="2020-03" db="EMBL/GenBank/DDBJ databases">
        <title>Flavobacteriaceae bacterium strain TP-CH-4, a member of the family Flavobacteriaceae isolated from a deep-sea seamount.</title>
        <authorList>
            <person name="Zhang D.-C."/>
        </authorList>
    </citation>
    <scope>NUCLEOTIDE SEQUENCE</scope>
    <source>
        <strain evidence="1">TP-CH-4</strain>
    </source>
</reference>
<dbReference type="Proteomes" id="UP000707206">
    <property type="component" value="Unassembled WGS sequence"/>
</dbReference>
<dbReference type="AlphaFoldDB" id="A0A967AV74"/>